<dbReference type="EMBL" id="QZKI01000065">
    <property type="protein sequence ID" value="RJP70753.1"/>
    <property type="molecule type" value="Genomic_DNA"/>
</dbReference>
<organism evidence="1 2">
    <name type="scientific">Candidatus Abyssobacteria bacterium SURF_17</name>
    <dbReference type="NCBI Taxonomy" id="2093361"/>
    <lineage>
        <taxon>Bacteria</taxon>
        <taxon>Pseudomonadati</taxon>
        <taxon>Candidatus Hydrogenedentota</taxon>
        <taxon>Candidatus Abyssobacteria</taxon>
    </lineage>
</organism>
<proteinExistence type="predicted"/>
<sequence>MPGRLEFSASGGLVGAPKNLSAIGAGDFRLNPLEDCVARIEYDGPVYLLTYEKLQAVLRNRFNFEIRLGERWRENLWPHVFDYYMRFGEWPLVRADYVRIFRNLLSTTRLNKVAGGADGKLEKVRRRVAAVALLRLASLSSARKLAVHTQRLTEALLASDSLPEIEAEMEMFRSLRSASKVIPLAGEHKEDALCLKVPFQLASPRRISLRGAAQVEYRQEYHEYFDRAFLCSLMELYPVSPVVLVEPAEIFAPRAQIPIDAGKKRVYGFTQSAPFICKGEDVSITPAEPTRHLLELKKQPPSGPAADPANFYLRAEGIEA</sequence>
<evidence type="ECO:0000313" key="1">
    <source>
        <dbReference type="EMBL" id="RJP70753.1"/>
    </source>
</evidence>
<comment type="caution">
    <text evidence="1">The sequence shown here is derived from an EMBL/GenBank/DDBJ whole genome shotgun (WGS) entry which is preliminary data.</text>
</comment>
<reference evidence="1 2" key="1">
    <citation type="journal article" date="2017" name="ISME J.">
        <title>Energy and carbon metabolisms in a deep terrestrial subsurface fluid microbial community.</title>
        <authorList>
            <person name="Momper L."/>
            <person name="Jungbluth S.P."/>
            <person name="Lee M.D."/>
            <person name="Amend J.P."/>
        </authorList>
    </citation>
    <scope>NUCLEOTIDE SEQUENCE [LARGE SCALE GENOMIC DNA]</scope>
    <source>
        <strain evidence="1">SURF_17</strain>
    </source>
</reference>
<dbReference type="AlphaFoldDB" id="A0A419EZF8"/>
<protein>
    <submittedName>
        <fullName evidence="1">Uncharacterized protein</fullName>
    </submittedName>
</protein>
<accession>A0A419EZF8</accession>
<gene>
    <name evidence="1" type="ORF">C4532_08705</name>
</gene>
<evidence type="ECO:0000313" key="2">
    <source>
        <dbReference type="Proteomes" id="UP000285961"/>
    </source>
</evidence>
<dbReference type="Proteomes" id="UP000285961">
    <property type="component" value="Unassembled WGS sequence"/>
</dbReference>
<name>A0A419EZF8_9BACT</name>